<name>A0A0G0ULJ9_9BACT</name>
<evidence type="ECO:0000313" key="1">
    <source>
        <dbReference type="EMBL" id="KKR51107.1"/>
    </source>
</evidence>
<proteinExistence type="predicted"/>
<dbReference type="Proteomes" id="UP000034531">
    <property type="component" value="Unassembled WGS sequence"/>
</dbReference>
<dbReference type="EMBL" id="LBYI01000003">
    <property type="protein sequence ID" value="KKR51107.1"/>
    <property type="molecule type" value="Genomic_DNA"/>
</dbReference>
<accession>A0A0G0ULJ9</accession>
<gene>
    <name evidence="1" type="ORF">UT84_C0003G0102</name>
</gene>
<sequence>MVIEYETGRGIDIGETPKTTSHLVLRCIDFRTNAATARWLARRGHADGSYHLFASAGASGNSSGFLEAASQHKPDLIKVIDHEDCGFYKTNGFYELFEADGHAPHVVHHHNLETLGSELHKLNTGTEYRYNLLPLNKKERKRHTCAATTIILGEPEIVKAASEAMRDLGLANNHDVIARPYLLSPRDESIWNDLEISLKLHKPKKIYIFDRNEANALALADSARQVAGHIPVEPKVIQLAA</sequence>
<comment type="caution">
    <text evidence="1">The sequence shown here is derived from an EMBL/GenBank/DDBJ whole genome shotgun (WGS) entry which is preliminary data.</text>
</comment>
<organism evidence="1 2">
    <name type="scientific">Candidatus Curtissbacteria bacterium GW2011_GWA1_40_16</name>
    <dbReference type="NCBI Taxonomy" id="1618405"/>
    <lineage>
        <taxon>Bacteria</taxon>
        <taxon>Candidatus Curtissiibacteriota</taxon>
    </lineage>
</organism>
<evidence type="ECO:0000313" key="2">
    <source>
        <dbReference type="Proteomes" id="UP000034531"/>
    </source>
</evidence>
<reference evidence="1 2" key="1">
    <citation type="journal article" date="2015" name="Nature">
        <title>rRNA introns, odd ribosomes, and small enigmatic genomes across a large radiation of phyla.</title>
        <authorList>
            <person name="Brown C.T."/>
            <person name="Hug L.A."/>
            <person name="Thomas B.C."/>
            <person name="Sharon I."/>
            <person name="Castelle C.J."/>
            <person name="Singh A."/>
            <person name="Wilkins M.J."/>
            <person name="Williams K.H."/>
            <person name="Banfield J.F."/>
        </authorList>
    </citation>
    <scope>NUCLEOTIDE SEQUENCE [LARGE SCALE GENOMIC DNA]</scope>
</reference>
<protein>
    <submittedName>
        <fullName evidence="1">Uncharacterized protein</fullName>
    </submittedName>
</protein>
<dbReference type="AlphaFoldDB" id="A0A0G0ULJ9"/>